<evidence type="ECO:0000313" key="5">
    <source>
        <dbReference type="EMBL" id="KAF2459568.1"/>
    </source>
</evidence>
<keyword evidence="1" id="KW-0436">Ligase</keyword>
<dbReference type="SMART" id="SM01230">
    <property type="entry name" value="Gln-synt_C"/>
    <property type="match status" value="1"/>
</dbReference>
<name>A0A6A6P6X9_9PEZI</name>
<dbReference type="SUPFAM" id="SSF51556">
    <property type="entry name" value="Metallo-dependent hydrolases"/>
    <property type="match status" value="1"/>
</dbReference>
<comment type="similarity">
    <text evidence="2 3">Belongs to the glutamine synthetase family.</text>
</comment>
<gene>
    <name evidence="5" type="ORF">BDY21DRAFT_409156</name>
</gene>
<dbReference type="GO" id="GO:0004356">
    <property type="term" value="F:glutamine synthetase activity"/>
    <property type="evidence" value="ECO:0007669"/>
    <property type="project" value="InterPro"/>
</dbReference>
<evidence type="ECO:0000256" key="2">
    <source>
        <dbReference type="PROSITE-ProRule" id="PRU01331"/>
    </source>
</evidence>
<dbReference type="Pfam" id="PF04909">
    <property type="entry name" value="Amidohydro_2"/>
    <property type="match status" value="1"/>
</dbReference>
<dbReference type="Pfam" id="PF00120">
    <property type="entry name" value="Gln-synt_C"/>
    <property type="match status" value="1"/>
</dbReference>
<dbReference type="PANTHER" id="PTHR43785">
    <property type="entry name" value="GAMMA-GLUTAMYLPUTRESCINE SYNTHETASE"/>
    <property type="match status" value="1"/>
</dbReference>
<feature type="domain" description="GS catalytic" evidence="4">
    <location>
        <begin position="548"/>
        <end position="878"/>
    </location>
</feature>
<dbReference type="Gene3D" id="3.30.590.10">
    <property type="entry name" value="Glutamine synthetase/guanido kinase, catalytic domain"/>
    <property type="match status" value="1"/>
</dbReference>
<dbReference type="SUPFAM" id="SSF55931">
    <property type="entry name" value="Glutamine synthetase/guanido kinase"/>
    <property type="match status" value="1"/>
</dbReference>
<organism evidence="5 6">
    <name type="scientific">Lineolata rhizophorae</name>
    <dbReference type="NCBI Taxonomy" id="578093"/>
    <lineage>
        <taxon>Eukaryota</taxon>
        <taxon>Fungi</taxon>
        <taxon>Dikarya</taxon>
        <taxon>Ascomycota</taxon>
        <taxon>Pezizomycotina</taxon>
        <taxon>Dothideomycetes</taxon>
        <taxon>Dothideomycetes incertae sedis</taxon>
        <taxon>Lineolatales</taxon>
        <taxon>Lineolataceae</taxon>
        <taxon>Lineolata</taxon>
    </lineage>
</organism>
<dbReference type="OrthoDB" id="3364440at2759"/>
<dbReference type="InterPro" id="IPR032466">
    <property type="entry name" value="Metal_Hydrolase"/>
</dbReference>
<evidence type="ECO:0000313" key="6">
    <source>
        <dbReference type="Proteomes" id="UP000799766"/>
    </source>
</evidence>
<evidence type="ECO:0000259" key="4">
    <source>
        <dbReference type="PROSITE" id="PS51987"/>
    </source>
</evidence>
<dbReference type="Proteomes" id="UP000799766">
    <property type="component" value="Unassembled WGS sequence"/>
</dbReference>
<dbReference type="InterPro" id="IPR014746">
    <property type="entry name" value="Gln_synth/guanido_kin_cat_dom"/>
</dbReference>
<reference evidence="5" key="1">
    <citation type="journal article" date="2020" name="Stud. Mycol.">
        <title>101 Dothideomycetes genomes: a test case for predicting lifestyles and emergence of pathogens.</title>
        <authorList>
            <person name="Haridas S."/>
            <person name="Albert R."/>
            <person name="Binder M."/>
            <person name="Bloem J."/>
            <person name="Labutti K."/>
            <person name="Salamov A."/>
            <person name="Andreopoulos B."/>
            <person name="Baker S."/>
            <person name="Barry K."/>
            <person name="Bills G."/>
            <person name="Bluhm B."/>
            <person name="Cannon C."/>
            <person name="Castanera R."/>
            <person name="Culley D."/>
            <person name="Daum C."/>
            <person name="Ezra D."/>
            <person name="Gonzalez J."/>
            <person name="Henrissat B."/>
            <person name="Kuo A."/>
            <person name="Liang C."/>
            <person name="Lipzen A."/>
            <person name="Lutzoni F."/>
            <person name="Magnuson J."/>
            <person name="Mondo S."/>
            <person name="Nolan M."/>
            <person name="Ohm R."/>
            <person name="Pangilinan J."/>
            <person name="Park H.-J."/>
            <person name="Ramirez L."/>
            <person name="Alfaro M."/>
            <person name="Sun H."/>
            <person name="Tritt A."/>
            <person name="Yoshinaga Y."/>
            <person name="Zwiers L.-H."/>
            <person name="Turgeon B."/>
            <person name="Goodwin S."/>
            <person name="Spatafora J."/>
            <person name="Crous P."/>
            <person name="Grigoriev I."/>
        </authorList>
    </citation>
    <scope>NUCLEOTIDE SEQUENCE</scope>
    <source>
        <strain evidence="5">ATCC 16933</strain>
    </source>
</reference>
<accession>A0A6A6P6X9</accession>
<dbReference type="InterPro" id="IPR008146">
    <property type="entry name" value="Gln_synth_cat_dom"/>
</dbReference>
<dbReference type="PROSITE" id="PS51987">
    <property type="entry name" value="GS_CATALYTIC"/>
    <property type="match status" value="1"/>
</dbReference>
<dbReference type="PANTHER" id="PTHR43785:SF2">
    <property type="entry name" value="TYPE-1 GLUTAMINE SYNTHETASE 1"/>
    <property type="match status" value="1"/>
</dbReference>
<protein>
    <submittedName>
        <fullName evidence="5">Developmental protein-like protein fluG</fullName>
    </submittedName>
</protein>
<keyword evidence="6" id="KW-1185">Reference proteome</keyword>
<evidence type="ECO:0000256" key="1">
    <source>
        <dbReference type="ARBA" id="ARBA00022598"/>
    </source>
</evidence>
<sequence length="878" mass="98836">MMVVARKWQCEGAFEQGWRLLDLHLVTLYLRFMAAQKNPVSVESVRAAAQRCPVIDNHAHNLLRYDRLRDHPLETATTEARGAALADAKASLAHLRASKQLRELYGCAADASWDAVLKARDKQLATDPAELYRKCLAGTECILMDDGLSGTGATFPFHWHDQFTPSPTKRVVRIETVAENLIADILAKISEDDARAEGFLADTWYEFTVGFERALTVAVEDPAVAAFKSVVCYRSGLHVDTDLDVVAEDAERAFDRYLTRALRHREFRINKKCINDYLVLKTCDVLASVLETTTWTKPLQFHTGLGDSDICLRRSNPAYLQTLIEKYEMVPFVLLHSAYPYTREAGYLATVFANVYLDVGEVFPMLSRDGEISVLRQSLELVPGTKVLWSTDGHFLPETYWLANKQFREALEEAPEIELSTIPLAIRDRAESDVYDVSILDGFLDQNPSIEYVYVQWVDYMGTLRSRVLPVGEFHHLILSDNRLGISSGNKGTLQNDFVTSVANTTGQIYIEPDLTTLRRTHPKDPLPSATVMAFWTDADGKRLPECPRRSLKERCDDLSSFELHLLVGFEIEVTFLKRSSSTPSTYAPLTTNHAWGTVTPEQWSTAFPLLAEISSALSTMGIHVKQFHSESGPGQYEFVLGPQEPLAAVDTLVQARTAIAQIAHSHGLRATLHPQPFPGGAGTAAHAHVSLHSRTSLEKARKDEMSFWAGVLNHLESVCAFTMPEEVSYERVADDHWTGGTWVAWGTENRETPLRRVKEGRWEVRCLDGMANMYLALGAVIAAGFIGVDHPDYSTEMKDTPFNPSKMSEQQRSEYGITRRLPASLAEALDRLETDYKFKQLLGGDMVDRYIVMKREEQKMLMDMPEDERRGWLIERY</sequence>
<dbReference type="InterPro" id="IPR006680">
    <property type="entry name" value="Amidohydro-rel"/>
</dbReference>
<dbReference type="AlphaFoldDB" id="A0A6A6P6X9"/>
<dbReference type="Gene3D" id="3.20.20.140">
    <property type="entry name" value="Metal-dependent hydrolases"/>
    <property type="match status" value="1"/>
</dbReference>
<dbReference type="GO" id="GO:0016787">
    <property type="term" value="F:hydrolase activity"/>
    <property type="evidence" value="ECO:0007669"/>
    <property type="project" value="InterPro"/>
</dbReference>
<evidence type="ECO:0000256" key="3">
    <source>
        <dbReference type="RuleBase" id="RU000384"/>
    </source>
</evidence>
<dbReference type="EMBL" id="MU001675">
    <property type="protein sequence ID" value="KAF2459568.1"/>
    <property type="molecule type" value="Genomic_DNA"/>
</dbReference>
<proteinExistence type="inferred from homology"/>